<evidence type="ECO:0000256" key="1">
    <source>
        <dbReference type="ARBA" id="ARBA00021843"/>
    </source>
</evidence>
<accession>A0A1E3GXS3</accession>
<dbReference type="InterPro" id="IPR005944">
    <property type="entry name" value="Pro_iminopeptidase"/>
</dbReference>
<proteinExistence type="predicted"/>
<dbReference type="AlphaFoldDB" id="A0A1E3GXS3"/>
<dbReference type="InterPro" id="IPR013595">
    <property type="entry name" value="Pept_S33_TAP-like_C"/>
</dbReference>
<name>A0A1E3GXS3_9HYPH</name>
<dbReference type="GO" id="GO:0006508">
    <property type="term" value="P:proteolysis"/>
    <property type="evidence" value="ECO:0007669"/>
    <property type="project" value="InterPro"/>
</dbReference>
<dbReference type="SUPFAM" id="SSF53474">
    <property type="entry name" value="alpha/beta-Hydrolases"/>
    <property type="match status" value="1"/>
</dbReference>
<dbReference type="PANTHER" id="PTHR43722">
    <property type="entry name" value="PROLINE IMINOPEPTIDASE"/>
    <property type="match status" value="1"/>
</dbReference>
<dbReference type="InterPro" id="IPR029058">
    <property type="entry name" value="AB_hydrolase_fold"/>
</dbReference>
<dbReference type="EMBL" id="MCRJ01000129">
    <property type="protein sequence ID" value="ODN68833.1"/>
    <property type="molecule type" value="Genomic_DNA"/>
</dbReference>
<dbReference type="PANTHER" id="PTHR43722:SF1">
    <property type="entry name" value="PROLINE IMINOPEPTIDASE"/>
    <property type="match status" value="1"/>
</dbReference>
<evidence type="ECO:0000313" key="3">
    <source>
        <dbReference type="EMBL" id="ODN68833.1"/>
    </source>
</evidence>
<gene>
    <name evidence="3" type="primary">pip_2</name>
    <name evidence="3" type="ORF">A6302_03864</name>
</gene>
<keyword evidence="4" id="KW-1185">Reference proteome</keyword>
<keyword evidence="3" id="KW-0378">Hydrolase</keyword>
<sequence length="57" mass="6150">MIVQGRYDMATPVATAWDLHQAWPEADFVIVEGAGHAVSEPGILHALIEATDRFASS</sequence>
<keyword evidence="3" id="KW-0645">Protease</keyword>
<dbReference type="Proteomes" id="UP000094622">
    <property type="component" value="Unassembled WGS sequence"/>
</dbReference>
<feature type="domain" description="Peptidase S33 tripeptidyl aminopeptidase-like C-terminal" evidence="2">
    <location>
        <begin position="1"/>
        <end position="40"/>
    </location>
</feature>
<keyword evidence="3" id="KW-0031">Aminopeptidase</keyword>
<dbReference type="GO" id="GO:0004177">
    <property type="term" value="F:aminopeptidase activity"/>
    <property type="evidence" value="ECO:0007669"/>
    <property type="project" value="UniProtKB-KW"/>
</dbReference>
<evidence type="ECO:0000259" key="2">
    <source>
        <dbReference type="Pfam" id="PF08386"/>
    </source>
</evidence>
<dbReference type="Pfam" id="PF08386">
    <property type="entry name" value="Abhydrolase_4"/>
    <property type="match status" value="1"/>
</dbReference>
<dbReference type="GO" id="GO:0005737">
    <property type="term" value="C:cytoplasm"/>
    <property type="evidence" value="ECO:0007669"/>
    <property type="project" value="InterPro"/>
</dbReference>
<dbReference type="Gene3D" id="3.40.50.1820">
    <property type="entry name" value="alpha/beta hydrolase"/>
    <property type="match status" value="1"/>
</dbReference>
<protein>
    <recommendedName>
        <fullName evidence="1">Proline iminopeptidase</fullName>
    </recommendedName>
</protein>
<dbReference type="PATRIC" id="fig|1439726.3.peg.4078"/>
<reference evidence="3 4" key="1">
    <citation type="submission" date="2016-07" db="EMBL/GenBank/DDBJ databases">
        <title>Draft Genome Sequence of Methylobrevis pamukkalensis PK2.</title>
        <authorList>
            <person name="Vasilenko O.V."/>
            <person name="Doronina N.V."/>
            <person name="Shmareva M.N."/>
            <person name="Tarlachkov S.V."/>
            <person name="Mustakhimov I."/>
            <person name="Trotsenko Y.A."/>
        </authorList>
    </citation>
    <scope>NUCLEOTIDE SEQUENCE [LARGE SCALE GENOMIC DNA]</scope>
    <source>
        <strain evidence="3 4">PK2</strain>
    </source>
</reference>
<comment type="caution">
    <text evidence="3">The sequence shown here is derived from an EMBL/GenBank/DDBJ whole genome shotgun (WGS) entry which is preliminary data.</text>
</comment>
<evidence type="ECO:0000313" key="4">
    <source>
        <dbReference type="Proteomes" id="UP000094622"/>
    </source>
</evidence>
<organism evidence="3 4">
    <name type="scientific">Methylobrevis pamukkalensis</name>
    <dbReference type="NCBI Taxonomy" id="1439726"/>
    <lineage>
        <taxon>Bacteria</taxon>
        <taxon>Pseudomonadati</taxon>
        <taxon>Pseudomonadota</taxon>
        <taxon>Alphaproteobacteria</taxon>
        <taxon>Hyphomicrobiales</taxon>
        <taxon>Pleomorphomonadaceae</taxon>
        <taxon>Methylobrevis</taxon>
    </lineage>
</organism>